<evidence type="ECO:0000313" key="2">
    <source>
        <dbReference type="Proteomes" id="UP000767291"/>
    </source>
</evidence>
<accession>A0ABS4E7K1</accession>
<name>A0ABS4E7K1_9FIRM</name>
<organism evidence="1 2">
    <name type="scientific">Metaclostridioides mangenotii</name>
    <dbReference type="NCBI Taxonomy" id="1540"/>
    <lineage>
        <taxon>Bacteria</taxon>
        <taxon>Bacillati</taxon>
        <taxon>Bacillota</taxon>
        <taxon>Clostridia</taxon>
        <taxon>Peptostreptococcales</taxon>
        <taxon>Peptostreptococcaceae</taxon>
        <taxon>Metaclostridioides</taxon>
    </lineage>
</organism>
<dbReference type="EMBL" id="JAGGJX010000001">
    <property type="protein sequence ID" value="MBP1853896.1"/>
    <property type="molecule type" value="Genomic_DNA"/>
</dbReference>
<proteinExistence type="predicted"/>
<protein>
    <submittedName>
        <fullName evidence="1">Uncharacterized protein</fullName>
    </submittedName>
</protein>
<evidence type="ECO:0000313" key="1">
    <source>
        <dbReference type="EMBL" id="MBP1853896.1"/>
    </source>
</evidence>
<dbReference type="Proteomes" id="UP000767291">
    <property type="component" value="Unassembled WGS sequence"/>
</dbReference>
<comment type="caution">
    <text evidence="1">The sequence shown here is derived from an EMBL/GenBank/DDBJ whole genome shotgun (WGS) entry which is preliminary data.</text>
</comment>
<keyword evidence="2" id="KW-1185">Reference proteome</keyword>
<sequence>MEDLVVAVEVAGSKNGIKGVKITVIGYKTK</sequence>
<reference evidence="1 2" key="1">
    <citation type="submission" date="2021-03" db="EMBL/GenBank/DDBJ databases">
        <title>Genomic Encyclopedia of Type Strains, Phase IV (KMG-IV): sequencing the most valuable type-strain genomes for metagenomic binning, comparative biology and taxonomic classification.</title>
        <authorList>
            <person name="Goeker M."/>
        </authorList>
    </citation>
    <scope>NUCLEOTIDE SEQUENCE [LARGE SCALE GENOMIC DNA]</scope>
    <source>
        <strain evidence="1 2">DSM 1289</strain>
    </source>
</reference>
<gene>
    <name evidence="1" type="ORF">J2Z43_000286</name>
</gene>